<dbReference type="SUPFAM" id="SSF52777">
    <property type="entry name" value="CoA-dependent acyltransferases"/>
    <property type="match status" value="1"/>
</dbReference>
<protein>
    <submittedName>
        <fullName evidence="1">Putative CoA-dependent acyltransferase</fullName>
    </submittedName>
</protein>
<reference evidence="1 2" key="1">
    <citation type="submission" date="2015-11" db="EMBL/GenBank/DDBJ databases">
        <title>Genomic analysis of 38 Legionella species identifies large and diverse effector repertoires.</title>
        <authorList>
            <person name="Burstein D."/>
            <person name="Amaro F."/>
            <person name="Zusman T."/>
            <person name="Lifshitz Z."/>
            <person name="Cohen O."/>
            <person name="Gilbert J.A."/>
            <person name="Pupko T."/>
            <person name="Shuman H.A."/>
            <person name="Segal G."/>
        </authorList>
    </citation>
    <scope>NUCLEOTIDE SEQUENCE [LARGE SCALE GENOMIC DNA]</scope>
    <source>
        <strain evidence="1 2">Bercovier 4</strain>
    </source>
</reference>
<sequence length="599" mass="70344">MDKLNALLRPTWGSEKWIEEGWQQITEEEQEFIEERVNELFKDGLPFEIQHDRLFYIYAFSMLAQLEVLAIQVPLKFKSKLSNPLFRQQLHVQLLDEIFHGIVFTKIVYMLCAPYAMPPTYNENIEQLCNFIRNENCPQVALMLLNLIAEGWIEEIFSLMQEKGIAHKVFATILSDERRHISEADLYREIGLPNMDVIKEKLAYIEEQLLTNVFLQYKYNSSFAFLLGVEGSIKFLQSLEKKHSQQLEKINLEPGEGWKLCMRVMREMFPEIQRYAEKNHAIPMSSMRKIYMTQWKNPTDPTMVAEFNLNVSCLDVFNKTFPAHTITTLMLQTVSLLLTKAPEFRYYLSHSKLYKSDETYVGVIAKLPNCGDHLATIVFENCHCIPVQELFFKIRRILKMMVYCYKKRELLEKNHPELESILNQTIDEMNNGVYPYPMPGNPLMSVSNISHCGYVHVKAPLRINEAGRFTLLDIDRKMVWNKHCKKFEEQDVLPVSISADHRIFDGNKRIPKLMQTCFEQMFEQMIQTSVSEFENKASMDDDKNRELIELIELLLENNLRLGYKVLLCLQTIWMDFINIEQMLSSEFVSELTEITLKDY</sequence>
<dbReference type="STRING" id="454.Lisr_0423"/>
<keyword evidence="2" id="KW-1185">Reference proteome</keyword>
<dbReference type="OrthoDB" id="5642472at2"/>
<organism evidence="1 2">
    <name type="scientific">Legionella israelensis</name>
    <dbReference type="NCBI Taxonomy" id="454"/>
    <lineage>
        <taxon>Bacteria</taxon>
        <taxon>Pseudomonadati</taxon>
        <taxon>Pseudomonadota</taxon>
        <taxon>Gammaproteobacteria</taxon>
        <taxon>Legionellales</taxon>
        <taxon>Legionellaceae</taxon>
        <taxon>Legionella</taxon>
    </lineage>
</organism>
<evidence type="ECO:0000313" key="2">
    <source>
        <dbReference type="Proteomes" id="UP000054761"/>
    </source>
</evidence>
<evidence type="ECO:0000313" key="1">
    <source>
        <dbReference type="EMBL" id="KTD32486.1"/>
    </source>
</evidence>
<dbReference type="RefSeq" id="WP_058500813.1">
    <property type="nucleotide sequence ID" value="NZ_CAAAJA010000043.1"/>
</dbReference>
<accession>A0A0W0WK60</accession>
<dbReference type="SUPFAM" id="SSF47240">
    <property type="entry name" value="Ferritin-like"/>
    <property type="match status" value="1"/>
</dbReference>
<dbReference type="Gene3D" id="3.30.559.10">
    <property type="entry name" value="Chloramphenicol acetyltransferase-like domain"/>
    <property type="match status" value="1"/>
</dbReference>
<dbReference type="AlphaFoldDB" id="A0A0W0WK60"/>
<proteinExistence type="predicted"/>
<keyword evidence="1" id="KW-0808">Transferase</keyword>
<dbReference type="InterPro" id="IPR023213">
    <property type="entry name" value="CAT-like_dom_sf"/>
</dbReference>
<dbReference type="PATRIC" id="fig|454.4.peg.444"/>
<comment type="caution">
    <text evidence="1">The sequence shown here is derived from an EMBL/GenBank/DDBJ whole genome shotgun (WGS) entry which is preliminary data.</text>
</comment>
<gene>
    <name evidence="1" type="ORF">Lisr_0423</name>
</gene>
<dbReference type="InterPro" id="IPR009078">
    <property type="entry name" value="Ferritin-like_SF"/>
</dbReference>
<keyword evidence="1" id="KW-0012">Acyltransferase</keyword>
<dbReference type="GO" id="GO:0016746">
    <property type="term" value="F:acyltransferase activity"/>
    <property type="evidence" value="ECO:0007669"/>
    <property type="project" value="UniProtKB-KW"/>
</dbReference>
<dbReference type="EMBL" id="LNYH01000013">
    <property type="protein sequence ID" value="KTD32486.1"/>
    <property type="molecule type" value="Genomic_DNA"/>
</dbReference>
<dbReference type="Proteomes" id="UP000054761">
    <property type="component" value="Unassembled WGS sequence"/>
</dbReference>
<name>A0A0W0WK60_9GAMM</name>